<evidence type="ECO:0000259" key="3">
    <source>
        <dbReference type="PROSITE" id="PS51123"/>
    </source>
</evidence>
<dbReference type="RefSeq" id="WP_060568829.1">
    <property type="nucleotide sequence ID" value="NZ_CP013331.1"/>
</dbReference>
<gene>
    <name evidence="4" type="ORF">RN87_03645</name>
</gene>
<dbReference type="SUPFAM" id="SSF103088">
    <property type="entry name" value="OmpA-like"/>
    <property type="match status" value="1"/>
</dbReference>
<dbReference type="InterPro" id="IPR006665">
    <property type="entry name" value="OmpA-like"/>
</dbReference>
<evidence type="ECO:0000313" key="4">
    <source>
        <dbReference type="EMBL" id="ALQ39649.1"/>
    </source>
</evidence>
<dbReference type="EMBL" id="CP013331">
    <property type="protein sequence ID" value="ALQ39649.1"/>
    <property type="molecule type" value="Genomic_DNA"/>
</dbReference>
<protein>
    <submittedName>
        <fullName evidence="4">Chemotaxis protein</fullName>
    </submittedName>
</protein>
<feature type="transmembrane region" description="Helical" evidence="2">
    <location>
        <begin position="16"/>
        <end position="39"/>
    </location>
</feature>
<keyword evidence="1 2" id="KW-0472">Membrane</keyword>
<proteinExistence type="predicted"/>
<dbReference type="Proteomes" id="UP000063275">
    <property type="component" value="Chromosome"/>
</dbReference>
<feature type="domain" description="OmpA-like" evidence="3">
    <location>
        <begin position="84"/>
        <end position="219"/>
    </location>
</feature>
<reference evidence="4 5" key="1">
    <citation type="submission" date="2015-11" db="EMBL/GenBank/DDBJ databases">
        <authorList>
            <person name="Zhang Y."/>
            <person name="Guo Z."/>
        </authorList>
    </citation>
    <scope>NUCLEOTIDE SEQUENCE [LARGE SCALE GENOMIC DNA]</scope>
    <source>
        <strain evidence="4 5">ChDC F174</strain>
    </source>
</reference>
<dbReference type="GO" id="GO:0016020">
    <property type="term" value="C:membrane"/>
    <property type="evidence" value="ECO:0007669"/>
    <property type="project" value="UniProtKB-UniRule"/>
</dbReference>
<dbReference type="Gene3D" id="3.30.1330.60">
    <property type="entry name" value="OmpA-like domain"/>
    <property type="match status" value="1"/>
</dbReference>
<name>A0A0S2ZLS2_9FUSO</name>
<dbReference type="CDD" id="cd07185">
    <property type="entry name" value="OmpA_C-like"/>
    <property type="match status" value="1"/>
</dbReference>
<dbReference type="OrthoDB" id="9789430at2"/>
<dbReference type="InterPro" id="IPR036737">
    <property type="entry name" value="OmpA-like_sf"/>
</dbReference>
<dbReference type="PROSITE" id="PS51123">
    <property type="entry name" value="OMPA_2"/>
    <property type="match status" value="1"/>
</dbReference>
<organism evidence="4">
    <name type="scientific">Fusobacterium hwasookii ChDC F174</name>
    <dbReference type="NCBI Taxonomy" id="1307442"/>
    <lineage>
        <taxon>Bacteria</taxon>
        <taxon>Fusobacteriati</taxon>
        <taxon>Fusobacteriota</taxon>
        <taxon>Fusobacteriia</taxon>
        <taxon>Fusobacteriales</taxon>
        <taxon>Fusobacteriaceae</taxon>
        <taxon>Fusobacterium</taxon>
    </lineage>
</organism>
<dbReference type="AlphaFoldDB" id="A0A0S2ZLS2"/>
<keyword evidence="2" id="KW-1133">Transmembrane helix</keyword>
<dbReference type="PANTHER" id="PTHR30329">
    <property type="entry name" value="STATOR ELEMENT OF FLAGELLAR MOTOR COMPLEX"/>
    <property type="match status" value="1"/>
</dbReference>
<evidence type="ECO:0000313" key="5">
    <source>
        <dbReference type="Proteomes" id="UP000063275"/>
    </source>
</evidence>
<keyword evidence="2" id="KW-0812">Transmembrane</keyword>
<dbReference type="InterPro" id="IPR050330">
    <property type="entry name" value="Bact_OuterMem_StrucFunc"/>
</dbReference>
<dbReference type="Pfam" id="PF00691">
    <property type="entry name" value="OmpA"/>
    <property type="match status" value="1"/>
</dbReference>
<accession>A0A0S2ZLS2</accession>
<sequence length="231" mass="27339">MKSRGFLNKKEDKTELSFWLSISDLMSSILIIFILLFVYKTINSIKAERIKESIIREITDTKENIIDKLKSDLSTKNIHVDIDDRTGTIKIDEKILFEVDQYYLKDEGKEYLRRVIPLYLKIFIENEKFKSRLDQIIIEGHSDDMGSYIYNMDLSQKRATEVLKYIYTTMDNFSNSERQELEKYITANGKSKTDLIYKENGEVDRAKSRRVEIKFKLKDEEALDKIKKTLE</sequence>
<dbReference type="KEGG" id="fhw:RN87_03645"/>
<evidence type="ECO:0000256" key="2">
    <source>
        <dbReference type="SAM" id="Phobius"/>
    </source>
</evidence>
<evidence type="ECO:0000256" key="1">
    <source>
        <dbReference type="PROSITE-ProRule" id="PRU00473"/>
    </source>
</evidence>
<dbReference type="PANTHER" id="PTHR30329:SF21">
    <property type="entry name" value="LIPOPROTEIN YIAD-RELATED"/>
    <property type="match status" value="1"/>
</dbReference>